<evidence type="ECO:0000256" key="1">
    <source>
        <dbReference type="ARBA" id="ARBA00001966"/>
    </source>
</evidence>
<sequence>MDKPADARGPVTIELATPRGFCAGVERAIEIVERALEKFGAPVYVRHEIVHNRYVVEGLEAKGAVFVEELDEVPNDAPVIFSAHGVPKAVPNEAERRKLVYVDATCPLVSKVHVEAERHFKDGHHILLIGHAGHPEVVGTMGQLPEGAIQLVEEVGDVAALEVPDPDSLAYITQTTLSVDDTAAVVEALRARFPNIHGPKKEDICYATTNRQQAVKDIAGRCDVLLVVGAPNSSNSQRLVEVARTSGCPKAFLVQRAADIPWAELEEVGHVGLTAGASAPEVLVQEVIEAFKQRREVSLRLAETVTENVHFKLPRVLQEADAVGAGRLRSQQGIAVRRRKVAGRIGGAATRRGAEEGGRRPGRRVRRRVRMAVYTEVSDEELEAFLADYDLGEVLAFKGIAEGVENSNFLLTTEQGNFILTLYEKRVDPRDLPYFLGLMEHLAERGIACPLPVHARDGRALRELVGRPAVIISFLEGLWPRRIHPQHCRELGAALARLHLAGRDFPLSRPNALSVAAWRPLFEACAPRAHEVRPELAGELARELDFLEAHWPAELPAGVIHADLFPDNVFFRHEKLTGLIDFYFACNDLFAYDVAICLNA</sequence>
<dbReference type="EC" id="1.17.7.4" evidence="9"/>
<dbReference type="Pfam" id="PF01636">
    <property type="entry name" value="APH"/>
    <property type="match status" value="1"/>
</dbReference>
<dbReference type="InterPro" id="IPR011009">
    <property type="entry name" value="Kinase-like_dom_sf"/>
</dbReference>
<dbReference type="CDD" id="cd13944">
    <property type="entry name" value="lytB_ispH"/>
    <property type="match status" value="1"/>
</dbReference>
<dbReference type="NCBIfam" id="NF002190">
    <property type="entry name" value="PRK01045.1-4"/>
    <property type="match status" value="1"/>
</dbReference>
<dbReference type="InterPro" id="IPR005280">
    <property type="entry name" value="Homoserine_kinase_II"/>
</dbReference>
<keyword evidence="12" id="KW-1185">Reference proteome</keyword>
<dbReference type="GO" id="GO:0009088">
    <property type="term" value="P:threonine biosynthetic process"/>
    <property type="evidence" value="ECO:0007669"/>
    <property type="project" value="UniProtKB-KW"/>
</dbReference>
<dbReference type="GO" id="GO:0050992">
    <property type="term" value="P:dimethylallyl diphosphate biosynthetic process"/>
    <property type="evidence" value="ECO:0007669"/>
    <property type="project" value="InterPro"/>
</dbReference>
<reference evidence="11" key="1">
    <citation type="submission" date="2021-02" db="EMBL/GenBank/DDBJ databases">
        <authorList>
            <person name="Dougan E. K."/>
            <person name="Rhodes N."/>
            <person name="Thang M."/>
            <person name="Chan C."/>
        </authorList>
    </citation>
    <scope>NUCLEOTIDE SEQUENCE</scope>
</reference>
<dbReference type="HAMAP" id="MF_00301">
    <property type="entry name" value="Homoser_kinase_2"/>
    <property type="match status" value="1"/>
</dbReference>
<dbReference type="InterPro" id="IPR003451">
    <property type="entry name" value="LytB/IspH"/>
</dbReference>
<organism evidence="11 12">
    <name type="scientific">Symbiodinium necroappetens</name>
    <dbReference type="NCBI Taxonomy" id="1628268"/>
    <lineage>
        <taxon>Eukaryota</taxon>
        <taxon>Sar</taxon>
        <taxon>Alveolata</taxon>
        <taxon>Dinophyceae</taxon>
        <taxon>Suessiales</taxon>
        <taxon>Symbiodiniaceae</taxon>
        <taxon>Symbiodinium</taxon>
    </lineage>
</organism>
<dbReference type="SUPFAM" id="SSF56112">
    <property type="entry name" value="Protein kinase-like (PK-like)"/>
    <property type="match status" value="1"/>
</dbReference>
<comment type="similarity">
    <text evidence="8">Belongs to the IspH family.</text>
</comment>
<dbReference type="CDD" id="cd05153">
    <property type="entry name" value="HomoserineK_II"/>
    <property type="match status" value="1"/>
</dbReference>
<dbReference type="EMBL" id="CAJNJA010049272">
    <property type="protein sequence ID" value="CAE7836470.1"/>
    <property type="molecule type" value="Genomic_DNA"/>
</dbReference>
<dbReference type="GO" id="GO:0019288">
    <property type="term" value="P:isopentenyl diphosphate biosynthetic process, methylerythritol 4-phosphate pathway"/>
    <property type="evidence" value="ECO:0007669"/>
    <property type="project" value="InterPro"/>
</dbReference>
<keyword evidence="5" id="KW-0479">Metal-binding</keyword>
<comment type="caution">
    <text evidence="11">The sequence shown here is derived from an EMBL/GenBank/DDBJ whole genome shotgun (WGS) entry which is preliminary data.</text>
</comment>
<dbReference type="GO" id="GO:0051745">
    <property type="term" value="F:4-hydroxy-3-methylbut-2-enyl diphosphate reductase activity"/>
    <property type="evidence" value="ECO:0007669"/>
    <property type="project" value="UniProtKB-EC"/>
</dbReference>
<dbReference type="HAMAP" id="MF_00191">
    <property type="entry name" value="IspH"/>
    <property type="match status" value="1"/>
</dbReference>
<dbReference type="Gene3D" id="3.40.1010.20">
    <property type="entry name" value="4-hydroxy-3-methylbut-2-enyl diphosphate reductase, catalytic domain"/>
    <property type="match status" value="2"/>
</dbReference>
<keyword evidence="4" id="KW-0791">Threonine biosynthesis</keyword>
<evidence type="ECO:0000313" key="11">
    <source>
        <dbReference type="EMBL" id="CAE7836470.1"/>
    </source>
</evidence>
<proteinExistence type="inferred from homology"/>
<evidence type="ECO:0000259" key="10">
    <source>
        <dbReference type="Pfam" id="PF01636"/>
    </source>
</evidence>
<dbReference type="PANTHER" id="PTHR30426">
    <property type="entry name" value="4-HYDROXY-3-METHYLBUT-2-ENYL DIPHOSPHATE REDUCTASE"/>
    <property type="match status" value="1"/>
</dbReference>
<dbReference type="AlphaFoldDB" id="A0A812ZSC8"/>
<keyword evidence="6" id="KW-0408">Iron</keyword>
<dbReference type="Gene3D" id="3.30.200.20">
    <property type="entry name" value="Phosphorylase Kinase, domain 1"/>
    <property type="match status" value="1"/>
</dbReference>
<keyword evidence="3" id="KW-0028">Amino-acid biosynthesis</keyword>
<dbReference type="OrthoDB" id="1698201at2759"/>
<dbReference type="Gene3D" id="3.90.1200.10">
    <property type="match status" value="1"/>
</dbReference>
<dbReference type="Pfam" id="PF02401">
    <property type="entry name" value="LYTB"/>
    <property type="match status" value="1"/>
</dbReference>
<dbReference type="GO" id="GO:0046872">
    <property type="term" value="F:metal ion binding"/>
    <property type="evidence" value="ECO:0007669"/>
    <property type="project" value="UniProtKB-KW"/>
</dbReference>
<name>A0A812ZSC8_9DINO</name>
<feature type="non-terminal residue" evidence="11">
    <location>
        <position position="1"/>
    </location>
</feature>
<evidence type="ECO:0000256" key="9">
    <source>
        <dbReference type="ARBA" id="ARBA00047177"/>
    </source>
</evidence>
<keyword evidence="2" id="KW-0004">4Fe-4S</keyword>
<feature type="domain" description="Aminoglycoside phosphotransferase" evidence="10">
    <location>
        <begin position="398"/>
        <end position="599"/>
    </location>
</feature>
<keyword evidence="7" id="KW-0411">Iron-sulfur</keyword>
<dbReference type="GO" id="GO:0051539">
    <property type="term" value="F:4 iron, 4 sulfur cluster binding"/>
    <property type="evidence" value="ECO:0007669"/>
    <property type="project" value="UniProtKB-KW"/>
</dbReference>
<dbReference type="NCBIfam" id="TIGR00216">
    <property type="entry name" value="ispH_lytB"/>
    <property type="match status" value="1"/>
</dbReference>
<protein>
    <recommendedName>
        <fullName evidence="9">4-hydroxy-3-methylbut-2-enyl diphosphate reductase</fullName>
        <ecNumber evidence="9">1.17.7.4</ecNumber>
    </recommendedName>
</protein>
<comment type="cofactor">
    <cofactor evidence="1">
        <name>[4Fe-4S] cluster</name>
        <dbReference type="ChEBI" id="CHEBI:49883"/>
    </cofactor>
</comment>
<dbReference type="NCBIfam" id="NF002188">
    <property type="entry name" value="PRK01045.1-2"/>
    <property type="match status" value="1"/>
</dbReference>
<dbReference type="Gene3D" id="3.40.50.11270">
    <property type="match status" value="1"/>
</dbReference>
<dbReference type="GO" id="GO:0004413">
    <property type="term" value="F:homoserine kinase activity"/>
    <property type="evidence" value="ECO:0007669"/>
    <property type="project" value="InterPro"/>
</dbReference>
<evidence type="ECO:0000256" key="3">
    <source>
        <dbReference type="ARBA" id="ARBA00022605"/>
    </source>
</evidence>
<evidence type="ECO:0000313" key="12">
    <source>
        <dbReference type="Proteomes" id="UP000601435"/>
    </source>
</evidence>
<gene>
    <name evidence="11" type="primary">ispH</name>
    <name evidence="11" type="ORF">SNEC2469_LOCUS25172</name>
</gene>
<accession>A0A812ZSC8</accession>
<evidence type="ECO:0000256" key="6">
    <source>
        <dbReference type="ARBA" id="ARBA00023004"/>
    </source>
</evidence>
<dbReference type="InterPro" id="IPR002575">
    <property type="entry name" value="Aminoglycoside_PTrfase"/>
</dbReference>
<dbReference type="Proteomes" id="UP000601435">
    <property type="component" value="Unassembled WGS sequence"/>
</dbReference>
<evidence type="ECO:0000256" key="5">
    <source>
        <dbReference type="ARBA" id="ARBA00022723"/>
    </source>
</evidence>
<evidence type="ECO:0000256" key="7">
    <source>
        <dbReference type="ARBA" id="ARBA00023014"/>
    </source>
</evidence>
<dbReference type="NCBIfam" id="TIGR00938">
    <property type="entry name" value="thrB_alt"/>
    <property type="match status" value="1"/>
</dbReference>
<evidence type="ECO:0000256" key="2">
    <source>
        <dbReference type="ARBA" id="ARBA00022485"/>
    </source>
</evidence>
<dbReference type="PANTHER" id="PTHR30426:SF0">
    <property type="entry name" value="4-HYDROXY-3-METHYLBUT-2-ENYL DIPHOSPHATE REDUCTASE"/>
    <property type="match status" value="1"/>
</dbReference>
<evidence type="ECO:0000256" key="4">
    <source>
        <dbReference type="ARBA" id="ARBA00022697"/>
    </source>
</evidence>
<dbReference type="NCBIfam" id="NF003558">
    <property type="entry name" value="PRK05231.1"/>
    <property type="match status" value="1"/>
</dbReference>
<evidence type="ECO:0000256" key="8">
    <source>
        <dbReference type="ARBA" id="ARBA00046335"/>
    </source>
</evidence>